<dbReference type="InterPro" id="IPR050267">
    <property type="entry name" value="Anti-sigma-factor_SerPK"/>
</dbReference>
<keyword evidence="1" id="KW-0808">Transferase</keyword>
<reference evidence="4 5" key="2">
    <citation type="journal article" date="2011" name="J. Antibiot.">
        <title>Furaquinocins I and J: novel polyketide isoprenoid hybrid compounds from Streptomyces reveromyceticus SN-593.</title>
        <authorList>
            <person name="Panthee S."/>
            <person name="Takahashi S."/>
            <person name="Takagi H."/>
            <person name="Nogawa T."/>
            <person name="Oowada E."/>
            <person name="Uramoto M."/>
            <person name="Osada H."/>
        </authorList>
    </citation>
    <scope>NUCLEOTIDE SEQUENCE [LARGE SCALE GENOMIC DNA]</scope>
    <source>
        <strain evidence="4 5">SN-593</strain>
    </source>
</reference>
<feature type="compositionally biased region" description="Basic residues" evidence="2">
    <location>
        <begin position="169"/>
        <end position="195"/>
    </location>
</feature>
<name>A0A7U3UUN5_9ACTN</name>
<evidence type="ECO:0000256" key="1">
    <source>
        <dbReference type="ARBA" id="ARBA00022527"/>
    </source>
</evidence>
<dbReference type="GO" id="GO:0004674">
    <property type="term" value="F:protein serine/threonine kinase activity"/>
    <property type="evidence" value="ECO:0007669"/>
    <property type="project" value="UniProtKB-KW"/>
</dbReference>
<evidence type="ECO:0000259" key="3">
    <source>
        <dbReference type="Pfam" id="PF13581"/>
    </source>
</evidence>
<keyword evidence="1" id="KW-0723">Serine/threonine-protein kinase</keyword>
<dbReference type="Pfam" id="PF13581">
    <property type="entry name" value="HATPase_c_2"/>
    <property type="match status" value="1"/>
</dbReference>
<evidence type="ECO:0000256" key="2">
    <source>
        <dbReference type="SAM" id="MobiDB-lite"/>
    </source>
</evidence>
<feature type="region of interest" description="Disordered" evidence="2">
    <location>
        <begin position="154"/>
        <end position="212"/>
    </location>
</feature>
<dbReference type="KEGG" id="arev:RVR_10519"/>
<keyword evidence="5" id="KW-1185">Reference proteome</keyword>
<proteinExistence type="predicted"/>
<organism evidence="4 5">
    <name type="scientific">Actinacidiphila reveromycinica</name>
    <dbReference type="NCBI Taxonomy" id="659352"/>
    <lineage>
        <taxon>Bacteria</taxon>
        <taxon>Bacillati</taxon>
        <taxon>Actinomycetota</taxon>
        <taxon>Actinomycetes</taxon>
        <taxon>Kitasatosporales</taxon>
        <taxon>Streptomycetaceae</taxon>
        <taxon>Actinacidiphila</taxon>
    </lineage>
</organism>
<reference evidence="4 5" key="1">
    <citation type="journal article" date="2010" name="J. Bacteriol.">
        <title>Biochemical characterization of a novel indole prenyltransferase from Streptomyces sp. SN-593.</title>
        <authorList>
            <person name="Takahashi S."/>
            <person name="Takagi H."/>
            <person name="Toyoda A."/>
            <person name="Uramoto M."/>
            <person name="Nogawa T."/>
            <person name="Ueki M."/>
            <person name="Sakaki Y."/>
            <person name="Osada H."/>
        </authorList>
    </citation>
    <scope>NUCLEOTIDE SEQUENCE [LARGE SCALE GENOMIC DNA]</scope>
    <source>
        <strain evidence="4 5">SN-593</strain>
    </source>
</reference>
<evidence type="ECO:0000313" key="5">
    <source>
        <dbReference type="Proteomes" id="UP000595703"/>
    </source>
</evidence>
<keyword evidence="1" id="KW-0418">Kinase</keyword>
<dbReference type="Gene3D" id="3.30.565.10">
    <property type="entry name" value="Histidine kinase-like ATPase, C-terminal domain"/>
    <property type="match status" value="1"/>
</dbReference>
<dbReference type="AlphaFoldDB" id="A0A7U3UUN5"/>
<dbReference type="Proteomes" id="UP000595703">
    <property type="component" value="Chromosome"/>
</dbReference>
<reference evidence="4 5" key="3">
    <citation type="journal article" date="2011" name="Nat. Chem. Biol.">
        <title>Reveromycin A biosynthesis uses RevG and RevJ for stereospecific spiroacetal formation.</title>
        <authorList>
            <person name="Takahashi S."/>
            <person name="Toyoda A."/>
            <person name="Sekiyama Y."/>
            <person name="Takagi H."/>
            <person name="Nogawa T."/>
            <person name="Uramoto M."/>
            <person name="Suzuki R."/>
            <person name="Koshino H."/>
            <person name="Kumano T."/>
            <person name="Panthee S."/>
            <person name="Dairi T."/>
            <person name="Ishikawa J."/>
            <person name="Ikeda H."/>
            <person name="Sakaki Y."/>
            <person name="Osada H."/>
        </authorList>
    </citation>
    <scope>NUCLEOTIDE SEQUENCE [LARGE SCALE GENOMIC DNA]</scope>
    <source>
        <strain evidence="4 5">SN-593</strain>
    </source>
</reference>
<gene>
    <name evidence="4" type="ORF">RVR_10519</name>
</gene>
<dbReference type="PANTHER" id="PTHR35526:SF3">
    <property type="entry name" value="ANTI-SIGMA-F FACTOR RSBW"/>
    <property type="match status" value="1"/>
</dbReference>
<dbReference type="EMBL" id="AP018365">
    <property type="protein sequence ID" value="BBA99055.1"/>
    <property type="molecule type" value="Genomic_DNA"/>
</dbReference>
<reference evidence="4 5" key="4">
    <citation type="journal article" date="2020" name="Sci. Rep.">
        <title>beta-carboline chemical signals induce reveromycin production through a LuxR family regulator in Streptomyces sp. SN-593.</title>
        <authorList>
            <person name="Panthee S."/>
            <person name="Kito N."/>
            <person name="Hayashi T."/>
            <person name="Shimizu T."/>
            <person name="Ishikawa J."/>
            <person name="Hamamoto H."/>
            <person name="Osada H."/>
            <person name="Takahashi S."/>
        </authorList>
    </citation>
    <scope>NUCLEOTIDE SEQUENCE [LARGE SCALE GENOMIC DNA]</scope>
    <source>
        <strain evidence="4 5">SN-593</strain>
    </source>
</reference>
<dbReference type="InterPro" id="IPR003594">
    <property type="entry name" value="HATPase_dom"/>
</dbReference>
<feature type="compositionally biased region" description="Low complexity" evidence="2">
    <location>
        <begin position="196"/>
        <end position="212"/>
    </location>
</feature>
<dbReference type="InterPro" id="IPR036890">
    <property type="entry name" value="HATPase_C_sf"/>
</dbReference>
<dbReference type="PANTHER" id="PTHR35526">
    <property type="entry name" value="ANTI-SIGMA-F FACTOR RSBW-RELATED"/>
    <property type="match status" value="1"/>
</dbReference>
<feature type="region of interest" description="Disordered" evidence="2">
    <location>
        <begin position="224"/>
        <end position="256"/>
    </location>
</feature>
<protein>
    <recommendedName>
        <fullName evidence="3">Histidine kinase/HSP90-like ATPase domain-containing protein</fullName>
    </recommendedName>
</protein>
<evidence type="ECO:0000313" key="4">
    <source>
        <dbReference type="EMBL" id="BBA99055.1"/>
    </source>
</evidence>
<accession>A0A7U3UUN5</accession>
<feature type="domain" description="Histidine kinase/HSP90-like ATPase" evidence="3">
    <location>
        <begin position="16"/>
        <end position="142"/>
    </location>
</feature>
<sequence>MAPESGYHSSLALTCEPAAVPAARRHAMNTLAGWGIPDDSAYDALTIVTELATNAVSHASTWAAPSESEKGRRSVTSRCPLELWTVPRGLCISVWDESNQAPVLRLPSDSAESGRGLHVVAELCRNAWGFAYPDDRPGKIVWARLPLPLPHPLRRSTAEYRPGNDPARYPRRPRSAPRTKLTRALLGRRRGRSALRGRATATTRRPLPGPTRYWRCRRRTATWPTCRSTTPTSTPSKRSSQSRSSASSKAGGSASWHLGCSERCAASHRVYLRAPASSPSCSRSWTTYATTTMCLPTWPA</sequence>
<dbReference type="CDD" id="cd16936">
    <property type="entry name" value="HATPase_RsbW-like"/>
    <property type="match status" value="1"/>
</dbReference>